<evidence type="ECO:0000256" key="4">
    <source>
        <dbReference type="RuleBase" id="RU003357"/>
    </source>
</evidence>
<dbReference type="EMBL" id="CP000449">
    <property type="protein sequence ID" value="ABI64546.1"/>
    <property type="molecule type" value="Genomic_DNA"/>
</dbReference>
<keyword evidence="3" id="KW-0998">Cell outer membrane</keyword>
<feature type="chain" id="PRO_5004168410" evidence="5">
    <location>
        <begin position="35"/>
        <end position="1011"/>
    </location>
</feature>
<feature type="domain" description="TonB-dependent receptor plug" evidence="7">
    <location>
        <begin position="59"/>
        <end position="160"/>
    </location>
</feature>
<dbReference type="KEGG" id="mmr:Mmar10_0253"/>
<feature type="signal peptide" evidence="5">
    <location>
        <begin position="1"/>
        <end position="34"/>
    </location>
</feature>
<comment type="subcellular location">
    <subcellularLocation>
        <location evidence="1 4">Cell outer membrane</location>
    </subcellularLocation>
</comment>
<dbReference type="Proteomes" id="UP000001964">
    <property type="component" value="Chromosome"/>
</dbReference>
<dbReference type="RefSeq" id="WP_011642193.1">
    <property type="nucleotide sequence ID" value="NC_008347.1"/>
</dbReference>
<keyword evidence="9" id="KW-1185">Reference proteome</keyword>
<feature type="domain" description="TonB-dependent receptor-like beta-barrel" evidence="6">
    <location>
        <begin position="462"/>
        <end position="978"/>
    </location>
</feature>
<evidence type="ECO:0000256" key="5">
    <source>
        <dbReference type="SAM" id="SignalP"/>
    </source>
</evidence>
<dbReference type="PANTHER" id="PTHR40980">
    <property type="entry name" value="PLUG DOMAIN-CONTAINING PROTEIN"/>
    <property type="match status" value="1"/>
</dbReference>
<dbReference type="NCBIfam" id="TIGR01782">
    <property type="entry name" value="TonB-Xanth-Caul"/>
    <property type="match status" value="1"/>
</dbReference>
<name>Q0AT41_MARMM</name>
<dbReference type="STRING" id="394221.Mmar10_0253"/>
<dbReference type="InterPro" id="IPR012910">
    <property type="entry name" value="Plug_dom"/>
</dbReference>
<dbReference type="InterPro" id="IPR037066">
    <property type="entry name" value="Plug_dom_sf"/>
</dbReference>
<dbReference type="HOGENOM" id="CLU_006935_2_0_5"/>
<evidence type="ECO:0000256" key="1">
    <source>
        <dbReference type="ARBA" id="ARBA00004442"/>
    </source>
</evidence>
<reference evidence="8 9" key="1">
    <citation type="submission" date="2006-08" db="EMBL/GenBank/DDBJ databases">
        <title>Complete sequence of Maricaulis maris MCS10.</title>
        <authorList>
            <consortium name="US DOE Joint Genome Institute"/>
            <person name="Copeland A."/>
            <person name="Lucas S."/>
            <person name="Lapidus A."/>
            <person name="Barry K."/>
            <person name="Detter J.C."/>
            <person name="Glavina del Rio T."/>
            <person name="Hammon N."/>
            <person name="Israni S."/>
            <person name="Dalin E."/>
            <person name="Tice H."/>
            <person name="Pitluck S."/>
            <person name="Saunders E."/>
            <person name="Brettin T."/>
            <person name="Bruce D."/>
            <person name="Han C."/>
            <person name="Tapia R."/>
            <person name="Gilna P."/>
            <person name="Schmutz J."/>
            <person name="Larimer F."/>
            <person name="Land M."/>
            <person name="Hauser L."/>
            <person name="Kyrpides N."/>
            <person name="Mikhailova N."/>
            <person name="Viollier P."/>
            <person name="Stephens C."/>
            <person name="Richardson P."/>
        </authorList>
    </citation>
    <scope>NUCLEOTIDE SEQUENCE [LARGE SCALE GENOMIC DNA]</scope>
    <source>
        <strain evidence="8 9">MCS10</strain>
    </source>
</reference>
<dbReference type="InterPro" id="IPR000531">
    <property type="entry name" value="Beta-barrel_TonB"/>
</dbReference>
<dbReference type="eggNOG" id="COG4771">
    <property type="taxonomic scope" value="Bacteria"/>
</dbReference>
<dbReference type="Pfam" id="PF07715">
    <property type="entry name" value="Plug"/>
    <property type="match status" value="1"/>
</dbReference>
<keyword evidence="2 4" id="KW-0472">Membrane</keyword>
<gene>
    <name evidence="8" type="ordered locus">Mmar10_0253</name>
</gene>
<sequence length="1011" mass="109759" precursor="true">MFELRGERRLSRSRLTRALMLSCAVTAFSAPAFAQNDEVEDVVVIQGIRQTIQDSIETKRNSDTVVEALSSDDIGDLPALSIGEALETLTSAASHIEQGGATEISIRGLGPYLGSTVINGREAANGSGDRSVNFSQFPSELFNSLAVYKTQEASFIEGGVSGQISLSTLRPIDYGRSRIQLELKGNYNPDNSDLNISERGIGHRATLSFVDSWETGAGEFGLSFGYQNNRSTNPEQEARTTSSFRDCRNVVSGDPNSDNFGVDSLGDPDQNCDSGGGDLVLEVDPATGVAPDANTPFVFVPSQRHFRQNITDDARDSIFFAAQWQPNARWDINVDYQQSDREFTELRSDLTIDGNSVLNVGESGEIVPLSVSPTGAFLGGTTYDGAEVSSHYMERIEEYTGYGLQAEYQLTDDLTISADYSYSETMRRENIIQSRLRSDTDGDSGSEDVFVGIIVEDDAQRFVFGDFDVTDPANFDVGPRTREDLNQFRNNSIEAFRADFDYLWDNGFITNVRGGVRHSTLEYDSVPRVRRESDGSPLSVGDGAAASAACMNTVFPEDDFLADVVDGPLITNVDSAGNVIANGTGNSYVTFDPLCLAEAILGRAPSIPDASDVFLTSAEMGTGQNPLQIVDVAEETIAAYLQADFTGEMGELPVRGNFGVRVVDTEVTSNGYRGSLTIDRDGANVITGIGVDNSNLVEITANHSYTEVLPSANLVVELRDDVLLRGGIYRALSRPDPSDLGVGRSFSSSIDNDGGSTDVADVIAQVTGFGNPELDPLMSWNYDAALEWYPNEDTILAFGVYYKSFNGGFTNVGQVETFTVDGQDLQAVVTTQSVDSEESTISGFEISAAHAFSYLPGAWSGLGFRVGYNYADSDFEFEDAVFGASTIIAADGTEIERVGIVAPANVPGLSEHVASAQLYYSIGDLDLQGVYKYRSGYFQQFISTPGNLRYIDERGIYEARASYQVNDAVRVSVEAINIFDEPRVQYNPTLDNFAEVNVYGPRIYFGVRGRF</sequence>
<dbReference type="AlphaFoldDB" id="Q0AT41"/>
<keyword evidence="4" id="KW-0798">TonB box</keyword>
<dbReference type="SUPFAM" id="SSF56935">
    <property type="entry name" value="Porins"/>
    <property type="match status" value="1"/>
</dbReference>
<dbReference type="Gene3D" id="2.170.130.10">
    <property type="entry name" value="TonB-dependent receptor, plug domain"/>
    <property type="match status" value="1"/>
</dbReference>
<evidence type="ECO:0000313" key="8">
    <source>
        <dbReference type="EMBL" id="ABI64546.1"/>
    </source>
</evidence>
<dbReference type="PANTHER" id="PTHR40980:SF4">
    <property type="entry name" value="TONB-DEPENDENT RECEPTOR-LIKE BETA-BARREL DOMAIN-CONTAINING PROTEIN"/>
    <property type="match status" value="1"/>
</dbReference>
<dbReference type="GO" id="GO:0009279">
    <property type="term" value="C:cell outer membrane"/>
    <property type="evidence" value="ECO:0007669"/>
    <property type="project" value="UniProtKB-SubCell"/>
</dbReference>
<dbReference type="InterPro" id="IPR010104">
    <property type="entry name" value="TonB_rcpt_bac"/>
</dbReference>
<organism evidence="8 9">
    <name type="scientific">Maricaulis maris (strain MCS10)</name>
    <name type="common">Caulobacter maris</name>
    <dbReference type="NCBI Taxonomy" id="394221"/>
    <lineage>
        <taxon>Bacteria</taxon>
        <taxon>Pseudomonadati</taxon>
        <taxon>Pseudomonadota</taxon>
        <taxon>Alphaproteobacteria</taxon>
        <taxon>Maricaulales</taxon>
        <taxon>Maricaulaceae</taxon>
        <taxon>Maricaulis</taxon>
    </lineage>
</organism>
<evidence type="ECO:0000256" key="3">
    <source>
        <dbReference type="ARBA" id="ARBA00023237"/>
    </source>
</evidence>
<keyword evidence="8" id="KW-0675">Receptor</keyword>
<dbReference type="Gene3D" id="2.40.170.20">
    <property type="entry name" value="TonB-dependent receptor, beta-barrel domain"/>
    <property type="match status" value="2"/>
</dbReference>
<comment type="similarity">
    <text evidence="4">Belongs to the TonB-dependent receptor family.</text>
</comment>
<protein>
    <submittedName>
        <fullName evidence="8">TonB-dependent receptor</fullName>
    </submittedName>
</protein>
<dbReference type="Pfam" id="PF00593">
    <property type="entry name" value="TonB_dep_Rec_b-barrel"/>
    <property type="match status" value="1"/>
</dbReference>
<proteinExistence type="inferred from homology"/>
<dbReference type="OrthoDB" id="5476657at2"/>
<dbReference type="eggNOG" id="COG1629">
    <property type="taxonomic scope" value="Bacteria"/>
</dbReference>
<evidence type="ECO:0000256" key="2">
    <source>
        <dbReference type="ARBA" id="ARBA00023136"/>
    </source>
</evidence>
<dbReference type="InterPro" id="IPR036942">
    <property type="entry name" value="Beta-barrel_TonB_sf"/>
</dbReference>
<keyword evidence="5" id="KW-0732">Signal</keyword>
<evidence type="ECO:0000259" key="6">
    <source>
        <dbReference type="Pfam" id="PF00593"/>
    </source>
</evidence>
<evidence type="ECO:0000259" key="7">
    <source>
        <dbReference type="Pfam" id="PF07715"/>
    </source>
</evidence>
<evidence type="ECO:0000313" key="9">
    <source>
        <dbReference type="Proteomes" id="UP000001964"/>
    </source>
</evidence>
<accession>Q0AT41</accession>